<evidence type="ECO:0000256" key="1">
    <source>
        <dbReference type="SAM" id="Coils"/>
    </source>
</evidence>
<dbReference type="VEuPathDB" id="GiardiaDB:SS50377_21757"/>
<dbReference type="EMBL" id="AUWU02000002">
    <property type="protein sequence ID" value="KAH0576196.1"/>
    <property type="molecule type" value="Genomic_DNA"/>
</dbReference>
<protein>
    <submittedName>
        <fullName evidence="3">Uncharacterized protein</fullName>
    </submittedName>
</protein>
<reference evidence="3 4" key="1">
    <citation type="journal article" date="2014" name="PLoS Genet.">
        <title>The Genome of Spironucleus salmonicida Highlights a Fish Pathogen Adapted to Fluctuating Environments.</title>
        <authorList>
            <person name="Xu F."/>
            <person name="Jerlstrom-Hultqvist J."/>
            <person name="Einarsson E."/>
            <person name="Astvaldsson A."/>
            <person name="Svard S.G."/>
            <person name="Andersson J.O."/>
        </authorList>
    </citation>
    <scope>NUCLEOTIDE SEQUENCE</scope>
    <source>
        <strain evidence="4">ATCC 50377</strain>
    </source>
</reference>
<feature type="coiled-coil region" evidence="1">
    <location>
        <begin position="217"/>
        <end position="290"/>
    </location>
</feature>
<organism evidence="3">
    <name type="scientific">Spironucleus salmonicida</name>
    <dbReference type="NCBI Taxonomy" id="348837"/>
    <lineage>
        <taxon>Eukaryota</taxon>
        <taxon>Metamonada</taxon>
        <taxon>Diplomonadida</taxon>
        <taxon>Hexamitidae</taxon>
        <taxon>Hexamitinae</taxon>
        <taxon>Spironucleus</taxon>
    </lineage>
</organism>
<keyword evidence="5" id="KW-1185">Reference proteome</keyword>
<name>V6LNV1_9EUKA</name>
<keyword evidence="1" id="KW-0175">Coiled coil</keyword>
<evidence type="ECO:0000313" key="3">
    <source>
        <dbReference type="EMBL" id="EST45396.1"/>
    </source>
</evidence>
<sequence length="495" mass="57483">MTDISSSQIHSQYRPNVRQNRTPTITLEKSPLQPLVSVAGMSRVLPETAIPVQLQLKDTQRQALQFQQDNIKLHQILDQLQSHSQDTQDVIKLQKLCRLVAQKEGILLQLQKKLDKQADKQKLLITYLDNIQDPKAYFEKQILTVKSQHSQLTEMLKNAQYQLSEIQQDNMNQEHLTSQINSQLELITSENNTISKIHNENIEIINSINDQIPHNEIQTLETQLIGLKNDLQQVKNQFLPKFIAMQARIRTIQQQKNDSQIKKNEADDKLEKLQMQIQQSLLTYNNLSHKHQNLQLILDNEWVNLDEQNSHLQLLKNQNNSIEDFLDIQHLKMAEFAANLTQFKNVDVYESLKNSSLTVEQFYFQISTKTINQKTEKTKKEWKNEFDYQFVEQQYRPGTCPAKLSPISTSISKLIQTLEGQDFSQQVNLKIDVKTFLQFQEMAGNGELEGLLKNFGGLEFQVVHSEKEWKMNFDCEFDSEPESEKSIYAKTDGAE</sequence>
<gene>
    <name evidence="3" type="ORF">SS50377_14671</name>
    <name evidence="4" type="ORF">SS50377_21757</name>
</gene>
<reference evidence="4" key="2">
    <citation type="submission" date="2020-12" db="EMBL/GenBank/DDBJ databases">
        <title>New Spironucleus salmonicida genome in near-complete chromosomes.</title>
        <authorList>
            <person name="Xu F."/>
            <person name="Kurt Z."/>
            <person name="Jimenez-Gonzalez A."/>
            <person name="Astvaldsson A."/>
            <person name="Andersson J.O."/>
            <person name="Svard S.G."/>
        </authorList>
    </citation>
    <scope>NUCLEOTIDE SEQUENCE</scope>
    <source>
        <strain evidence="4">ATCC 50377</strain>
    </source>
</reference>
<evidence type="ECO:0000313" key="4">
    <source>
        <dbReference type="EMBL" id="KAH0576196.1"/>
    </source>
</evidence>
<proteinExistence type="predicted"/>
<dbReference type="EMBL" id="KI546098">
    <property type="protein sequence ID" value="EST45396.1"/>
    <property type="molecule type" value="Genomic_DNA"/>
</dbReference>
<dbReference type="AlphaFoldDB" id="V6LNV1"/>
<evidence type="ECO:0000313" key="5">
    <source>
        <dbReference type="Proteomes" id="UP000018208"/>
    </source>
</evidence>
<dbReference type="Proteomes" id="UP000018208">
    <property type="component" value="Unassembled WGS sequence"/>
</dbReference>
<accession>V6LNV1</accession>
<evidence type="ECO:0000256" key="2">
    <source>
        <dbReference type="SAM" id="MobiDB-lite"/>
    </source>
</evidence>
<feature type="region of interest" description="Disordered" evidence="2">
    <location>
        <begin position="1"/>
        <end position="24"/>
    </location>
</feature>